<name>A0A699WRD2_TANCI</name>
<evidence type="ECO:0000313" key="2">
    <source>
        <dbReference type="EMBL" id="GFD48176.1"/>
    </source>
</evidence>
<dbReference type="PANTHER" id="PTHR46331:SF2">
    <property type="entry name" value="VALACYCLOVIR HYDROLASE"/>
    <property type="match status" value="1"/>
</dbReference>
<dbReference type="InterPro" id="IPR000073">
    <property type="entry name" value="AB_hydrolase_1"/>
</dbReference>
<dbReference type="PANTHER" id="PTHR46331">
    <property type="entry name" value="VALACYCLOVIR HYDROLASE"/>
    <property type="match status" value="1"/>
</dbReference>
<feature type="non-terminal residue" evidence="2">
    <location>
        <position position="126"/>
    </location>
</feature>
<protein>
    <recommendedName>
        <fullName evidence="1">AB hydrolase-1 domain-containing protein</fullName>
    </recommendedName>
</protein>
<feature type="domain" description="AB hydrolase-1" evidence="1">
    <location>
        <begin position="2"/>
        <end position="76"/>
    </location>
</feature>
<comment type="caution">
    <text evidence="2">The sequence shown here is derived from an EMBL/GenBank/DDBJ whole genome shotgun (WGS) entry which is preliminary data.</text>
</comment>
<evidence type="ECO:0000259" key="1">
    <source>
        <dbReference type="Pfam" id="PF00561"/>
    </source>
</evidence>
<reference evidence="2" key="1">
    <citation type="journal article" date="2019" name="Sci. Rep.">
        <title>Draft genome of Tanacetum cinerariifolium, the natural source of mosquito coil.</title>
        <authorList>
            <person name="Yamashiro T."/>
            <person name="Shiraishi A."/>
            <person name="Satake H."/>
            <person name="Nakayama K."/>
        </authorList>
    </citation>
    <scope>NUCLEOTIDE SEQUENCE</scope>
</reference>
<dbReference type="InterPro" id="IPR029058">
    <property type="entry name" value="AB_hydrolase_fold"/>
</dbReference>
<dbReference type="GO" id="GO:0017171">
    <property type="term" value="F:serine hydrolase activity"/>
    <property type="evidence" value="ECO:0007669"/>
    <property type="project" value="TreeGrafter"/>
</dbReference>
<dbReference type="AlphaFoldDB" id="A0A699WRD2"/>
<dbReference type="Gene3D" id="3.40.50.1820">
    <property type="entry name" value="alpha/beta hydrolase"/>
    <property type="match status" value="1"/>
</dbReference>
<organism evidence="2">
    <name type="scientific">Tanacetum cinerariifolium</name>
    <name type="common">Dalmatian daisy</name>
    <name type="synonym">Chrysanthemum cinerariifolium</name>
    <dbReference type="NCBI Taxonomy" id="118510"/>
    <lineage>
        <taxon>Eukaryota</taxon>
        <taxon>Viridiplantae</taxon>
        <taxon>Streptophyta</taxon>
        <taxon>Embryophyta</taxon>
        <taxon>Tracheophyta</taxon>
        <taxon>Spermatophyta</taxon>
        <taxon>Magnoliopsida</taxon>
        <taxon>eudicotyledons</taxon>
        <taxon>Gunneridae</taxon>
        <taxon>Pentapetalae</taxon>
        <taxon>asterids</taxon>
        <taxon>campanulids</taxon>
        <taxon>Asterales</taxon>
        <taxon>Asteraceae</taxon>
        <taxon>Asteroideae</taxon>
        <taxon>Anthemideae</taxon>
        <taxon>Anthemidinae</taxon>
        <taxon>Tanacetum</taxon>
    </lineage>
</organism>
<dbReference type="EMBL" id="BKCJ011716819">
    <property type="protein sequence ID" value="GFD48176.1"/>
    <property type="molecule type" value="Genomic_DNA"/>
</dbReference>
<accession>A0A699WRD2</accession>
<dbReference type="Pfam" id="PF00561">
    <property type="entry name" value="Abhydrolase_1"/>
    <property type="match status" value="1"/>
</dbReference>
<sequence>MLADDMAALLTQLHLDSADVVGWSDGGITALVLALRHPAKVRRLVASGANLSPDSLALTPALWWQQQKGYQQNKDKVLTDPKRRNDWKVFLLDVFQPNVPLAALRRITAPAFIVAGDRDVITLTHT</sequence>
<proteinExistence type="predicted"/>
<dbReference type="SUPFAM" id="SSF53474">
    <property type="entry name" value="alpha/beta-Hydrolases"/>
    <property type="match status" value="1"/>
</dbReference>
<gene>
    <name evidence="2" type="ORF">Tci_920145</name>
</gene>